<organism evidence="2 3">
    <name type="scientific">Streptomyces flaveolus</name>
    <dbReference type="NCBI Taxonomy" id="67297"/>
    <lineage>
        <taxon>Bacteria</taxon>
        <taxon>Bacillati</taxon>
        <taxon>Actinomycetota</taxon>
        <taxon>Actinomycetes</taxon>
        <taxon>Kitasatosporales</taxon>
        <taxon>Streptomycetaceae</taxon>
        <taxon>Streptomyces</taxon>
    </lineage>
</organism>
<keyword evidence="3" id="KW-1185">Reference proteome</keyword>
<protein>
    <submittedName>
        <fullName evidence="2">Uncharacterized protein</fullName>
    </submittedName>
</protein>
<evidence type="ECO:0000256" key="1">
    <source>
        <dbReference type="SAM" id="MobiDB-lite"/>
    </source>
</evidence>
<gene>
    <name evidence="2" type="ORF">ABT322_40245</name>
</gene>
<dbReference type="EMBL" id="JBEPCV010000081">
    <property type="protein sequence ID" value="MER6909823.1"/>
    <property type="molecule type" value="Genomic_DNA"/>
</dbReference>
<evidence type="ECO:0000313" key="3">
    <source>
        <dbReference type="Proteomes" id="UP001490330"/>
    </source>
</evidence>
<proteinExistence type="predicted"/>
<accession>A0ABV1VTK4</accession>
<comment type="caution">
    <text evidence="2">The sequence shown here is derived from an EMBL/GenBank/DDBJ whole genome shotgun (WGS) entry which is preliminary data.</text>
</comment>
<evidence type="ECO:0000313" key="2">
    <source>
        <dbReference type="EMBL" id="MER6909823.1"/>
    </source>
</evidence>
<name>A0ABV1VTK4_9ACTN</name>
<sequence length="89" mass="9326">MDLQAAPARVSADDVQLAAKDLGGPIDQAAGEALIRPELLDLHVVEPGPQERSTGAVTVLDARGNDVDRNAQAEDVGDQEPLTALDLCR</sequence>
<dbReference type="Proteomes" id="UP001490330">
    <property type="component" value="Unassembled WGS sequence"/>
</dbReference>
<feature type="region of interest" description="Disordered" evidence="1">
    <location>
        <begin position="63"/>
        <end position="89"/>
    </location>
</feature>
<dbReference type="RefSeq" id="WP_350722023.1">
    <property type="nucleotide sequence ID" value="NZ_JBEPCO010000033.1"/>
</dbReference>
<feature type="compositionally biased region" description="Basic and acidic residues" evidence="1">
    <location>
        <begin position="63"/>
        <end position="72"/>
    </location>
</feature>
<reference evidence="2 3" key="1">
    <citation type="submission" date="2024-06" db="EMBL/GenBank/DDBJ databases">
        <title>The Natural Products Discovery Center: Release of the First 8490 Sequenced Strains for Exploring Actinobacteria Biosynthetic Diversity.</title>
        <authorList>
            <person name="Kalkreuter E."/>
            <person name="Kautsar S.A."/>
            <person name="Yang D."/>
            <person name="Bader C.D."/>
            <person name="Teijaro C.N."/>
            <person name="Fluegel L."/>
            <person name="Davis C.M."/>
            <person name="Simpson J.R."/>
            <person name="Lauterbach L."/>
            <person name="Steele A.D."/>
            <person name="Gui C."/>
            <person name="Meng S."/>
            <person name="Li G."/>
            <person name="Viehrig K."/>
            <person name="Ye F."/>
            <person name="Su P."/>
            <person name="Kiefer A.F."/>
            <person name="Nichols A."/>
            <person name="Cepeda A.J."/>
            <person name="Yan W."/>
            <person name="Fan B."/>
            <person name="Jiang Y."/>
            <person name="Adhikari A."/>
            <person name="Zheng C.-J."/>
            <person name="Schuster L."/>
            <person name="Cowan T.M."/>
            <person name="Smanski M.J."/>
            <person name="Chevrette M.G."/>
            <person name="De Carvalho L.P.S."/>
            <person name="Shen B."/>
        </authorList>
    </citation>
    <scope>NUCLEOTIDE SEQUENCE [LARGE SCALE GENOMIC DNA]</scope>
    <source>
        <strain evidence="2 3">NPDC000632</strain>
    </source>
</reference>